<protein>
    <submittedName>
        <fullName evidence="1">Uncharacterized protein</fullName>
    </submittedName>
</protein>
<dbReference type="EMBL" id="GGEC01066491">
    <property type="protein sequence ID" value="MBX46975.1"/>
    <property type="molecule type" value="Transcribed_RNA"/>
</dbReference>
<reference evidence="1" key="1">
    <citation type="submission" date="2018-02" db="EMBL/GenBank/DDBJ databases">
        <title>Rhizophora mucronata_Transcriptome.</title>
        <authorList>
            <person name="Meera S.P."/>
            <person name="Sreeshan A."/>
            <person name="Augustine A."/>
        </authorList>
    </citation>
    <scope>NUCLEOTIDE SEQUENCE</scope>
    <source>
        <tissue evidence="1">Leaf</tissue>
    </source>
</reference>
<accession>A0A2P2NWY9</accession>
<sequence length="17" mass="2225">MLFLCFQRVWRKKVNKK</sequence>
<evidence type="ECO:0000313" key="1">
    <source>
        <dbReference type="EMBL" id="MBX46975.1"/>
    </source>
</evidence>
<name>A0A2P2NWY9_RHIMU</name>
<proteinExistence type="predicted"/>
<dbReference type="AlphaFoldDB" id="A0A2P2NWY9"/>
<organism evidence="1">
    <name type="scientific">Rhizophora mucronata</name>
    <name type="common">Asiatic mangrove</name>
    <dbReference type="NCBI Taxonomy" id="61149"/>
    <lineage>
        <taxon>Eukaryota</taxon>
        <taxon>Viridiplantae</taxon>
        <taxon>Streptophyta</taxon>
        <taxon>Embryophyta</taxon>
        <taxon>Tracheophyta</taxon>
        <taxon>Spermatophyta</taxon>
        <taxon>Magnoliopsida</taxon>
        <taxon>eudicotyledons</taxon>
        <taxon>Gunneridae</taxon>
        <taxon>Pentapetalae</taxon>
        <taxon>rosids</taxon>
        <taxon>fabids</taxon>
        <taxon>Malpighiales</taxon>
        <taxon>Rhizophoraceae</taxon>
        <taxon>Rhizophora</taxon>
    </lineage>
</organism>